<dbReference type="EMBL" id="JASEJX010000041">
    <property type="protein sequence ID" value="KAK4508973.1"/>
    <property type="molecule type" value="Genomic_DNA"/>
</dbReference>
<name>A0AAN7HVE0_9FUNG</name>
<proteinExistence type="predicted"/>
<dbReference type="Proteomes" id="UP001304243">
    <property type="component" value="Unassembled WGS sequence"/>
</dbReference>
<keyword evidence="2" id="KW-1185">Reference proteome</keyword>
<comment type="caution">
    <text evidence="1">The sequence shown here is derived from an EMBL/GenBank/DDBJ whole genome shotgun (WGS) entry which is preliminary data.</text>
</comment>
<dbReference type="GeneID" id="89951741"/>
<sequence length="95" mass="10817">MQSFWLPSALLHQIVCFIHQTQTGIGIGIANMRVADFKALEKVQDTCLRMIFGGHRAASTMVFRHMTNLPLMRQRVPILVTHSACVHNSSRRWPC</sequence>
<accession>A0AAN7HVE0</accession>
<reference evidence="1 2" key="1">
    <citation type="submission" date="2022-11" db="EMBL/GenBank/DDBJ databases">
        <title>Mucor velutinosus strain NIH1002 WGS.</title>
        <authorList>
            <person name="Subramanian P."/>
            <person name="Mullikin J.C."/>
            <person name="Segre J.A."/>
            <person name="Zelazny A.M."/>
        </authorList>
    </citation>
    <scope>NUCLEOTIDE SEQUENCE [LARGE SCALE GENOMIC DNA]</scope>
    <source>
        <strain evidence="1 2">NIH1002</strain>
    </source>
</reference>
<evidence type="ECO:0000313" key="2">
    <source>
        <dbReference type="Proteomes" id="UP001304243"/>
    </source>
</evidence>
<evidence type="ECO:0000313" key="1">
    <source>
        <dbReference type="EMBL" id="KAK4508973.1"/>
    </source>
</evidence>
<organism evidence="1 2">
    <name type="scientific">Mucor velutinosus</name>
    <dbReference type="NCBI Taxonomy" id="708070"/>
    <lineage>
        <taxon>Eukaryota</taxon>
        <taxon>Fungi</taxon>
        <taxon>Fungi incertae sedis</taxon>
        <taxon>Mucoromycota</taxon>
        <taxon>Mucoromycotina</taxon>
        <taxon>Mucoromycetes</taxon>
        <taxon>Mucorales</taxon>
        <taxon>Mucorineae</taxon>
        <taxon>Mucoraceae</taxon>
        <taxon>Mucor</taxon>
    </lineage>
</organism>
<protein>
    <submittedName>
        <fullName evidence="1">Uncharacterized protein</fullName>
    </submittedName>
</protein>
<dbReference type="RefSeq" id="XP_064675639.1">
    <property type="nucleotide sequence ID" value="XM_064827310.1"/>
</dbReference>
<gene>
    <name evidence="1" type="ORF">ATC70_008055</name>
</gene>
<dbReference type="AlphaFoldDB" id="A0AAN7HVE0"/>